<dbReference type="InterPro" id="IPR001593">
    <property type="entry name" value="Ribosomal_eS1"/>
</dbReference>
<dbReference type="GO" id="GO:0003735">
    <property type="term" value="F:structural constituent of ribosome"/>
    <property type="evidence" value="ECO:0007669"/>
    <property type="project" value="InterPro"/>
</dbReference>
<dbReference type="GO" id="GO:1990904">
    <property type="term" value="C:ribonucleoprotein complex"/>
    <property type="evidence" value="ECO:0007669"/>
    <property type="project" value="UniProtKB-KW"/>
</dbReference>
<feature type="non-terminal residue" evidence="4">
    <location>
        <position position="132"/>
    </location>
</feature>
<dbReference type="PANTHER" id="PTHR11830">
    <property type="entry name" value="40S RIBOSOMAL PROTEIN S3A"/>
    <property type="match status" value="1"/>
</dbReference>
<proteinExistence type="predicted"/>
<evidence type="ECO:0000313" key="5">
    <source>
        <dbReference type="Proteomes" id="UP000728032"/>
    </source>
</evidence>
<dbReference type="GO" id="GO:0005840">
    <property type="term" value="C:ribosome"/>
    <property type="evidence" value="ECO:0007669"/>
    <property type="project" value="UniProtKB-KW"/>
</dbReference>
<name>A0A7R9LUA8_9ACAR</name>
<dbReference type="GO" id="GO:0006412">
    <property type="term" value="P:translation"/>
    <property type="evidence" value="ECO:0007669"/>
    <property type="project" value="InterPro"/>
</dbReference>
<keyword evidence="1" id="KW-0963">Cytoplasm</keyword>
<dbReference type="OrthoDB" id="9834376at2759"/>
<sequence length="132" mass="15441">MIEANVDVRTTDGYLLRVFVIGFTKRQPNQVKKTSYAQYMQSKRIRKVMTDIIQDMVQCKELKDVVRDLIPDSFATEIEKACHWIYPLHDVMVRKVKVLKKPKFDLGKLMDLYGETNDTTTTIRAPTDEPMR</sequence>
<evidence type="ECO:0000256" key="1">
    <source>
        <dbReference type="ARBA" id="ARBA00022490"/>
    </source>
</evidence>
<evidence type="ECO:0008006" key="6">
    <source>
        <dbReference type="Google" id="ProtNLM"/>
    </source>
</evidence>
<accession>A0A7R9LUA8</accession>
<dbReference type="EMBL" id="OC917792">
    <property type="protein sequence ID" value="CAD7648002.1"/>
    <property type="molecule type" value="Genomic_DNA"/>
</dbReference>
<protein>
    <recommendedName>
        <fullName evidence="6">40S ribosomal protein S3a</fullName>
    </recommendedName>
</protein>
<reference evidence="4" key="1">
    <citation type="submission" date="2020-11" db="EMBL/GenBank/DDBJ databases">
        <authorList>
            <person name="Tran Van P."/>
        </authorList>
    </citation>
    <scope>NUCLEOTIDE SEQUENCE</scope>
</reference>
<keyword evidence="3" id="KW-0687">Ribonucleoprotein</keyword>
<dbReference type="AlphaFoldDB" id="A0A7R9LUA8"/>
<keyword evidence="2" id="KW-0689">Ribosomal protein</keyword>
<dbReference type="Pfam" id="PF01015">
    <property type="entry name" value="Ribosomal_S3Ae"/>
    <property type="match status" value="1"/>
</dbReference>
<evidence type="ECO:0000256" key="2">
    <source>
        <dbReference type="ARBA" id="ARBA00022980"/>
    </source>
</evidence>
<keyword evidence="5" id="KW-1185">Reference proteome</keyword>
<organism evidence="4">
    <name type="scientific">Oppiella nova</name>
    <dbReference type="NCBI Taxonomy" id="334625"/>
    <lineage>
        <taxon>Eukaryota</taxon>
        <taxon>Metazoa</taxon>
        <taxon>Ecdysozoa</taxon>
        <taxon>Arthropoda</taxon>
        <taxon>Chelicerata</taxon>
        <taxon>Arachnida</taxon>
        <taxon>Acari</taxon>
        <taxon>Acariformes</taxon>
        <taxon>Sarcoptiformes</taxon>
        <taxon>Oribatida</taxon>
        <taxon>Brachypylina</taxon>
        <taxon>Oppioidea</taxon>
        <taxon>Oppiidae</taxon>
        <taxon>Oppiella</taxon>
    </lineage>
</organism>
<dbReference type="Proteomes" id="UP000728032">
    <property type="component" value="Unassembled WGS sequence"/>
</dbReference>
<evidence type="ECO:0000256" key="3">
    <source>
        <dbReference type="ARBA" id="ARBA00023274"/>
    </source>
</evidence>
<dbReference type="EMBL" id="CAJPVJ010002967">
    <property type="protein sequence ID" value="CAG2167030.1"/>
    <property type="molecule type" value="Genomic_DNA"/>
</dbReference>
<evidence type="ECO:0000313" key="4">
    <source>
        <dbReference type="EMBL" id="CAD7648002.1"/>
    </source>
</evidence>
<dbReference type="SMART" id="SM01397">
    <property type="entry name" value="Ribosomal_S3Ae"/>
    <property type="match status" value="1"/>
</dbReference>
<gene>
    <name evidence="4" type="ORF">ONB1V03_LOCUS6542</name>
</gene>